<accession>A0A540WT44</accession>
<dbReference type="GO" id="GO:0005829">
    <property type="term" value="C:cytosol"/>
    <property type="evidence" value="ECO:0007669"/>
    <property type="project" value="TreeGrafter"/>
</dbReference>
<protein>
    <submittedName>
        <fullName evidence="2">Non-ribosomal peptide synthetase</fullName>
    </submittedName>
</protein>
<feature type="non-terminal residue" evidence="2">
    <location>
        <position position="216"/>
    </location>
</feature>
<dbReference type="Proteomes" id="UP000315369">
    <property type="component" value="Unassembled WGS sequence"/>
</dbReference>
<dbReference type="SUPFAM" id="SSF52777">
    <property type="entry name" value="CoA-dependent acyltransferases"/>
    <property type="match status" value="1"/>
</dbReference>
<dbReference type="GO" id="GO:0003824">
    <property type="term" value="F:catalytic activity"/>
    <property type="evidence" value="ECO:0007669"/>
    <property type="project" value="InterPro"/>
</dbReference>
<feature type="domain" description="Condensation" evidence="1">
    <location>
        <begin position="6"/>
        <end position="204"/>
    </location>
</feature>
<evidence type="ECO:0000313" key="2">
    <source>
        <dbReference type="EMBL" id="TQF12196.1"/>
    </source>
</evidence>
<evidence type="ECO:0000259" key="1">
    <source>
        <dbReference type="Pfam" id="PF00668"/>
    </source>
</evidence>
<dbReference type="EMBL" id="VIFM01000150">
    <property type="protein sequence ID" value="TQF12196.1"/>
    <property type="molecule type" value="Genomic_DNA"/>
</dbReference>
<dbReference type="Gene3D" id="3.30.559.30">
    <property type="entry name" value="Nonribosomal peptide synthetase, condensation domain"/>
    <property type="match status" value="1"/>
</dbReference>
<dbReference type="GO" id="GO:0044550">
    <property type="term" value="P:secondary metabolite biosynthetic process"/>
    <property type="evidence" value="ECO:0007669"/>
    <property type="project" value="TreeGrafter"/>
</dbReference>
<dbReference type="InterPro" id="IPR001242">
    <property type="entry name" value="Condensation_dom"/>
</dbReference>
<dbReference type="RefSeq" id="WP_246137519.1">
    <property type="nucleotide sequence ID" value="NZ_VIFM01000150.1"/>
</dbReference>
<dbReference type="GO" id="GO:0043041">
    <property type="term" value="P:amino acid activation for nonribosomal peptide biosynthetic process"/>
    <property type="evidence" value="ECO:0007669"/>
    <property type="project" value="TreeGrafter"/>
</dbReference>
<reference evidence="2 3" key="1">
    <citation type="submission" date="2019-06" db="EMBL/GenBank/DDBJ databases">
        <authorList>
            <person name="Livingstone P."/>
            <person name="Whitworth D."/>
        </authorList>
    </citation>
    <scope>NUCLEOTIDE SEQUENCE [LARGE SCALE GENOMIC DNA]</scope>
    <source>
        <strain evidence="2 3">AM401</strain>
    </source>
</reference>
<dbReference type="Pfam" id="PF00668">
    <property type="entry name" value="Condensation"/>
    <property type="match status" value="1"/>
</dbReference>
<gene>
    <name evidence="2" type="ORF">FJV41_30360</name>
</gene>
<proteinExistence type="predicted"/>
<dbReference type="GO" id="GO:0031177">
    <property type="term" value="F:phosphopantetheine binding"/>
    <property type="evidence" value="ECO:0007669"/>
    <property type="project" value="TreeGrafter"/>
</dbReference>
<keyword evidence="3" id="KW-1185">Reference proteome</keyword>
<dbReference type="AlphaFoldDB" id="A0A540WT44"/>
<dbReference type="Gene3D" id="3.30.559.10">
    <property type="entry name" value="Chloramphenicol acetyltransferase-like domain"/>
    <property type="match status" value="1"/>
</dbReference>
<evidence type="ECO:0000313" key="3">
    <source>
        <dbReference type="Proteomes" id="UP000315369"/>
    </source>
</evidence>
<dbReference type="PANTHER" id="PTHR45527">
    <property type="entry name" value="NONRIBOSOMAL PEPTIDE SYNTHETASE"/>
    <property type="match status" value="1"/>
</dbReference>
<dbReference type="PANTHER" id="PTHR45527:SF1">
    <property type="entry name" value="FATTY ACID SYNTHASE"/>
    <property type="match status" value="1"/>
</dbReference>
<organism evidence="2 3">
    <name type="scientific">Myxococcus llanfairpwllgwyngyllgogerychwyrndrobwllllantysiliogogogochensis</name>
    <dbReference type="NCBI Taxonomy" id="2590453"/>
    <lineage>
        <taxon>Bacteria</taxon>
        <taxon>Pseudomonadati</taxon>
        <taxon>Myxococcota</taxon>
        <taxon>Myxococcia</taxon>
        <taxon>Myxococcales</taxon>
        <taxon>Cystobacterineae</taxon>
        <taxon>Myxococcaceae</taxon>
        <taxon>Myxococcus</taxon>
    </lineage>
</organism>
<name>A0A540WT44_9BACT</name>
<dbReference type="InterPro" id="IPR023213">
    <property type="entry name" value="CAT-like_dom_sf"/>
</dbReference>
<sequence>MSDNIEDLYPLSPLQGGMLFHAIAEPGEGLYFNQLVCELRGQLDVDAFIQAWRGAVAAHPALRTALVWDDVDEPVQVVLREVELPVRVEDWRDLSADAFEARLSTFLEQDRREGFDLSRAPLIRLTLLRSAADAYRFVFSHSHLVLDGWSVPLVVRDFFALYEGSLAGRSPRLVSPRPFSDYLGWLAEHDLKDSEDFWRRELAGVDEPTPTGEGAG</sequence>
<comment type="caution">
    <text evidence="2">The sequence shown here is derived from an EMBL/GenBank/DDBJ whole genome shotgun (WGS) entry which is preliminary data.</text>
</comment>